<evidence type="ECO:0000313" key="2">
    <source>
        <dbReference type="EMBL" id="KOO23202.1"/>
    </source>
</evidence>
<evidence type="ECO:0000256" key="1">
    <source>
        <dbReference type="ARBA" id="ARBA00001962"/>
    </source>
</evidence>
<evidence type="ECO:0008006" key="4">
    <source>
        <dbReference type="Google" id="ProtNLM"/>
    </source>
</evidence>
<name>A0A0M0JA22_9EUKA</name>
<comment type="caution">
    <text evidence="2">The sequence shown here is derived from an EMBL/GenBank/DDBJ whole genome shotgun (WGS) entry which is preliminary data.</text>
</comment>
<evidence type="ECO:0000313" key="3">
    <source>
        <dbReference type="Proteomes" id="UP000037460"/>
    </source>
</evidence>
<dbReference type="EMBL" id="JWZX01003213">
    <property type="protein sequence ID" value="KOO23202.1"/>
    <property type="molecule type" value="Genomic_DNA"/>
</dbReference>
<dbReference type="Proteomes" id="UP000037460">
    <property type="component" value="Unassembled WGS sequence"/>
</dbReference>
<keyword evidence="3" id="KW-1185">Reference proteome</keyword>
<dbReference type="Gene3D" id="2.60.120.620">
    <property type="entry name" value="q2cbj1_9rhob like domain"/>
    <property type="match status" value="1"/>
</dbReference>
<dbReference type="GO" id="GO:0016491">
    <property type="term" value="F:oxidoreductase activity"/>
    <property type="evidence" value="ECO:0007669"/>
    <property type="project" value="UniProtKB-ARBA"/>
</dbReference>
<dbReference type="PANTHER" id="PTHR20883:SF48">
    <property type="entry name" value="ECTOINE DIOXYGENASE"/>
    <property type="match status" value="1"/>
</dbReference>
<sequence length="306" mass="32781">MRTSIQGIHMYIPWRLSPARHLDPRFCAIANPLSSDPLSSIQASCFSADEEAAARAYYELHGWVHIRSFLSATEVDELQAAADALERTASSLEMSASVDGVYCEVQSASGRKGEAAVYPGALRKLTRPSSSSQAFASLRSHTRLLALLTSVCGLTAPRCVTDQLSCKPAKVGTGFPWHQDAGFLVGDARRSLLRHGGANVALALDPSNGSNGGFEVLGGTHALGSVKDLKGRYDTGGADDDEALFDQSQRTCPKLLPSDALIFHPLLAHGSAANRSGRRRRLATLWFVGSAFPEDEAEAQRSRGSR</sequence>
<accession>A0A0M0JA22</accession>
<gene>
    <name evidence="2" type="ORF">Ctob_002888</name>
</gene>
<dbReference type="GO" id="GO:0046872">
    <property type="term" value="F:metal ion binding"/>
    <property type="evidence" value="ECO:0007669"/>
    <property type="project" value="UniProtKB-ARBA"/>
</dbReference>
<reference evidence="3" key="1">
    <citation type="journal article" date="2015" name="PLoS Genet.">
        <title>Genome Sequence and Transcriptome Analyses of Chrysochromulina tobin: Metabolic Tools for Enhanced Algal Fitness in the Prominent Order Prymnesiales (Haptophyceae).</title>
        <authorList>
            <person name="Hovde B.T."/>
            <person name="Deodato C.R."/>
            <person name="Hunsperger H.M."/>
            <person name="Ryken S.A."/>
            <person name="Yost W."/>
            <person name="Jha R.K."/>
            <person name="Patterson J."/>
            <person name="Monnat R.J. Jr."/>
            <person name="Barlow S.B."/>
            <person name="Starkenburg S.R."/>
            <person name="Cattolico R.A."/>
        </authorList>
    </citation>
    <scope>NUCLEOTIDE SEQUENCE</scope>
    <source>
        <strain evidence="3">CCMP291</strain>
    </source>
</reference>
<organism evidence="2 3">
    <name type="scientific">Chrysochromulina tobinii</name>
    <dbReference type="NCBI Taxonomy" id="1460289"/>
    <lineage>
        <taxon>Eukaryota</taxon>
        <taxon>Haptista</taxon>
        <taxon>Haptophyta</taxon>
        <taxon>Prymnesiophyceae</taxon>
        <taxon>Prymnesiales</taxon>
        <taxon>Chrysochromulinaceae</taxon>
        <taxon>Chrysochromulina</taxon>
    </lineage>
</organism>
<dbReference type="AlphaFoldDB" id="A0A0M0JA22"/>
<dbReference type="OrthoDB" id="445007at2759"/>
<protein>
    <recommendedName>
        <fullName evidence="4">Phytanoyl-dioxygenase</fullName>
    </recommendedName>
</protein>
<comment type="cofactor">
    <cofactor evidence="1">
        <name>Fe cation</name>
        <dbReference type="ChEBI" id="CHEBI:24875"/>
    </cofactor>
</comment>
<dbReference type="InterPro" id="IPR008775">
    <property type="entry name" value="Phytyl_CoA_dOase-like"/>
</dbReference>
<dbReference type="Pfam" id="PF05721">
    <property type="entry name" value="PhyH"/>
    <property type="match status" value="1"/>
</dbReference>
<dbReference type="SUPFAM" id="SSF51197">
    <property type="entry name" value="Clavaminate synthase-like"/>
    <property type="match status" value="1"/>
</dbReference>
<proteinExistence type="predicted"/>
<dbReference type="PANTHER" id="PTHR20883">
    <property type="entry name" value="PHYTANOYL-COA DIOXYGENASE DOMAIN CONTAINING 1"/>
    <property type="match status" value="1"/>
</dbReference>